<dbReference type="Proteomes" id="UP000788153">
    <property type="component" value="Unassembled WGS sequence"/>
</dbReference>
<evidence type="ECO:0000313" key="2">
    <source>
        <dbReference type="EMBL" id="NIJ23228.1"/>
    </source>
</evidence>
<sequence>MTPDPDVLARNRWFLIVLARMVPVAGALFGIVLLGRAITLPDRILGVAIVLSALVVMAVLPRHLAHRWRTPPAE</sequence>
<comment type="caution">
    <text evidence="2">The sequence shown here is derived from an EMBL/GenBank/DDBJ whole genome shotgun (WGS) entry which is preliminary data.</text>
</comment>
<keyword evidence="3" id="KW-1185">Reference proteome</keyword>
<proteinExistence type="predicted"/>
<evidence type="ECO:0000313" key="3">
    <source>
        <dbReference type="Proteomes" id="UP000788153"/>
    </source>
</evidence>
<feature type="transmembrane region" description="Helical" evidence="1">
    <location>
        <begin position="12"/>
        <end position="38"/>
    </location>
</feature>
<dbReference type="EMBL" id="JAASQP010000001">
    <property type="protein sequence ID" value="NIJ23228.1"/>
    <property type="molecule type" value="Genomic_DNA"/>
</dbReference>
<gene>
    <name evidence="2" type="ORF">FHT01_000770</name>
</gene>
<evidence type="ECO:0000256" key="1">
    <source>
        <dbReference type="SAM" id="Phobius"/>
    </source>
</evidence>
<keyword evidence="1" id="KW-0812">Transmembrane</keyword>
<dbReference type="RefSeq" id="WP_140048376.1">
    <property type="nucleotide sequence ID" value="NZ_BAAAEV010000001.1"/>
</dbReference>
<name>A0ABX0TY37_9SPHN</name>
<feature type="transmembrane region" description="Helical" evidence="1">
    <location>
        <begin position="44"/>
        <end position="60"/>
    </location>
</feature>
<keyword evidence="1" id="KW-0472">Membrane</keyword>
<protein>
    <submittedName>
        <fullName evidence="2">Threonine/homoserine efflux transporter RhtA</fullName>
    </submittedName>
</protein>
<accession>A0ABX0TY37</accession>
<keyword evidence="1" id="KW-1133">Transmembrane helix</keyword>
<reference evidence="2 3" key="1">
    <citation type="submission" date="2020-03" db="EMBL/GenBank/DDBJ databases">
        <title>Genomic Encyclopedia of Type Strains, Phase IV (KMG-IV): sequencing the most valuable type-strain genomes for metagenomic binning, comparative biology and taxonomic classification.</title>
        <authorList>
            <person name="Goeker M."/>
        </authorList>
    </citation>
    <scope>NUCLEOTIDE SEQUENCE [LARGE SCALE GENOMIC DNA]</scope>
    <source>
        <strain evidence="2 3">DSM 22753</strain>
    </source>
</reference>
<organism evidence="2 3">
    <name type="scientific">Sphingomonas japonica</name>
    <dbReference type="NCBI Taxonomy" id="511662"/>
    <lineage>
        <taxon>Bacteria</taxon>
        <taxon>Pseudomonadati</taxon>
        <taxon>Pseudomonadota</taxon>
        <taxon>Alphaproteobacteria</taxon>
        <taxon>Sphingomonadales</taxon>
        <taxon>Sphingomonadaceae</taxon>
        <taxon>Sphingomonas</taxon>
    </lineage>
</organism>